<dbReference type="Proteomes" id="UP000001312">
    <property type="component" value="Unassembled WGS sequence"/>
</dbReference>
<reference evidence="2" key="1">
    <citation type="journal article" date="2011" name="PLoS Genet.">
        <title>Genomic analysis of the necrotrophic fungal pathogens Sclerotinia sclerotiorum and Botrytis cinerea.</title>
        <authorList>
            <person name="Amselem J."/>
            <person name="Cuomo C.A."/>
            <person name="van Kan J.A."/>
            <person name="Viaud M."/>
            <person name="Benito E.P."/>
            <person name="Couloux A."/>
            <person name="Coutinho P.M."/>
            <person name="de Vries R.P."/>
            <person name="Dyer P.S."/>
            <person name="Fillinger S."/>
            <person name="Fournier E."/>
            <person name="Gout L."/>
            <person name="Hahn M."/>
            <person name="Kohn L."/>
            <person name="Lapalu N."/>
            <person name="Plummer K.M."/>
            <person name="Pradier J.M."/>
            <person name="Quevillon E."/>
            <person name="Sharon A."/>
            <person name="Simon A."/>
            <person name="ten Have A."/>
            <person name="Tudzynski B."/>
            <person name="Tudzynski P."/>
            <person name="Wincker P."/>
            <person name="Andrew M."/>
            <person name="Anthouard V."/>
            <person name="Beever R.E."/>
            <person name="Beffa R."/>
            <person name="Benoit I."/>
            <person name="Bouzid O."/>
            <person name="Brault B."/>
            <person name="Chen Z."/>
            <person name="Choquer M."/>
            <person name="Collemare J."/>
            <person name="Cotton P."/>
            <person name="Danchin E.G."/>
            <person name="Da Silva C."/>
            <person name="Gautier A."/>
            <person name="Giraud C."/>
            <person name="Giraud T."/>
            <person name="Gonzalez C."/>
            <person name="Grossetete S."/>
            <person name="Guldener U."/>
            <person name="Henrissat B."/>
            <person name="Howlett B.J."/>
            <person name="Kodira C."/>
            <person name="Kretschmer M."/>
            <person name="Lappartient A."/>
            <person name="Leroch M."/>
            <person name="Levis C."/>
            <person name="Mauceli E."/>
            <person name="Neuveglise C."/>
            <person name="Oeser B."/>
            <person name="Pearson M."/>
            <person name="Poulain J."/>
            <person name="Poussereau N."/>
            <person name="Quesneville H."/>
            <person name="Rascle C."/>
            <person name="Schumacher J."/>
            <person name="Segurens B."/>
            <person name="Sexton A."/>
            <person name="Silva E."/>
            <person name="Sirven C."/>
            <person name="Soanes D.M."/>
            <person name="Talbot N.J."/>
            <person name="Templeton M."/>
            <person name="Yandava C."/>
            <person name="Yarden O."/>
            <person name="Zeng Q."/>
            <person name="Rollins J.A."/>
            <person name="Lebrun M.H."/>
            <person name="Dickman M."/>
        </authorList>
    </citation>
    <scope>NUCLEOTIDE SEQUENCE [LARGE SCALE GENOMIC DNA]</scope>
    <source>
        <strain evidence="2">ATCC 18683 / 1980 / Ss-1</strain>
    </source>
</reference>
<evidence type="ECO:0000313" key="2">
    <source>
        <dbReference type="Proteomes" id="UP000001312"/>
    </source>
</evidence>
<dbReference type="RefSeq" id="XP_001590713.1">
    <property type="nucleotide sequence ID" value="XM_001590663.1"/>
</dbReference>
<organism evidence="1 2">
    <name type="scientific">Sclerotinia sclerotiorum (strain ATCC 18683 / 1980 / Ss-1)</name>
    <name type="common">White mold</name>
    <name type="synonym">Whetzelinia sclerotiorum</name>
    <dbReference type="NCBI Taxonomy" id="665079"/>
    <lineage>
        <taxon>Eukaryota</taxon>
        <taxon>Fungi</taxon>
        <taxon>Dikarya</taxon>
        <taxon>Ascomycota</taxon>
        <taxon>Pezizomycotina</taxon>
        <taxon>Leotiomycetes</taxon>
        <taxon>Helotiales</taxon>
        <taxon>Sclerotiniaceae</taxon>
        <taxon>Sclerotinia</taxon>
    </lineage>
</organism>
<accession>A7ESZ8</accession>
<dbReference type="GeneID" id="5486808"/>
<gene>
    <name evidence="1" type="ORF">SS1G_08453</name>
</gene>
<proteinExistence type="predicted"/>
<keyword evidence="2" id="KW-1185">Reference proteome</keyword>
<name>A7ESZ8_SCLS1</name>
<dbReference type="InParanoid" id="A7ESZ8"/>
<sequence length="38" mass="4332">MSCHDQFSLSVLQIQMQLSVRVNLESLVIDIDKKEQGV</sequence>
<dbReference type="AlphaFoldDB" id="A7ESZ8"/>
<evidence type="ECO:0000313" key="1">
    <source>
        <dbReference type="EMBL" id="EDN92590.1"/>
    </source>
</evidence>
<dbReference type="HOGENOM" id="CLU_3335872_0_0_1"/>
<dbReference type="EMBL" id="CH476631">
    <property type="protein sequence ID" value="EDN92590.1"/>
    <property type="molecule type" value="Genomic_DNA"/>
</dbReference>
<protein>
    <submittedName>
        <fullName evidence="1">Uncharacterized protein</fullName>
    </submittedName>
</protein>
<dbReference type="KEGG" id="ssl:SS1G_08453"/>